<dbReference type="RefSeq" id="WP_006100134.1">
    <property type="nucleotide sequence ID" value="NZ_DS989846.1"/>
</dbReference>
<dbReference type="eggNOG" id="ENOG5033BAF">
    <property type="taxonomic scope" value="Bacteria"/>
</dbReference>
<proteinExistence type="predicted"/>
<dbReference type="STRING" id="118168.MC7420_4658"/>
<dbReference type="HOGENOM" id="CLU_2733057_0_0_3"/>
<dbReference type="EMBL" id="DS989846">
    <property type="protein sequence ID" value="EDX76402.1"/>
    <property type="molecule type" value="Genomic_DNA"/>
</dbReference>
<protein>
    <submittedName>
        <fullName evidence="1">Uncharacterized protein</fullName>
    </submittedName>
</protein>
<keyword evidence="2" id="KW-1185">Reference proteome</keyword>
<accession>B4VNP6</accession>
<reference evidence="1 2" key="1">
    <citation type="submission" date="2008-07" db="EMBL/GenBank/DDBJ databases">
        <authorList>
            <person name="Tandeau de Marsac N."/>
            <person name="Ferriera S."/>
            <person name="Johnson J."/>
            <person name="Kravitz S."/>
            <person name="Beeson K."/>
            <person name="Sutton G."/>
            <person name="Rogers Y.-H."/>
            <person name="Friedman R."/>
            <person name="Frazier M."/>
            <person name="Venter J.C."/>
        </authorList>
    </citation>
    <scope>NUCLEOTIDE SEQUENCE [LARGE SCALE GENOMIC DNA]</scope>
    <source>
        <strain evidence="1 2">PCC 7420</strain>
    </source>
</reference>
<evidence type="ECO:0000313" key="2">
    <source>
        <dbReference type="Proteomes" id="UP000003835"/>
    </source>
</evidence>
<dbReference type="Proteomes" id="UP000003835">
    <property type="component" value="Unassembled WGS sequence"/>
</dbReference>
<dbReference type="AlphaFoldDB" id="B4VNP6"/>
<organism evidence="1 2">
    <name type="scientific">Coleofasciculus chthonoplastes PCC 7420</name>
    <dbReference type="NCBI Taxonomy" id="118168"/>
    <lineage>
        <taxon>Bacteria</taxon>
        <taxon>Bacillati</taxon>
        <taxon>Cyanobacteriota</taxon>
        <taxon>Cyanophyceae</taxon>
        <taxon>Coleofasciculales</taxon>
        <taxon>Coleofasciculaceae</taxon>
        <taxon>Coleofasciculus</taxon>
    </lineage>
</organism>
<sequence>MTVNWKALLAKTTVWLAAEILLNLLGLDNLADYSEFIFGRQLTDLSQPELSQLMLFTPSSTGEDNPMSWVS</sequence>
<evidence type="ECO:0000313" key="1">
    <source>
        <dbReference type="EMBL" id="EDX76402.1"/>
    </source>
</evidence>
<name>B4VNP6_9CYAN</name>
<gene>
    <name evidence="1" type="ORF">MC7420_4658</name>
</gene>